<dbReference type="GO" id="GO:0005669">
    <property type="term" value="C:transcription factor TFIID complex"/>
    <property type="evidence" value="ECO:0007669"/>
    <property type="project" value="InterPro"/>
</dbReference>
<feature type="compositionally biased region" description="Low complexity" evidence="6">
    <location>
        <begin position="357"/>
        <end position="401"/>
    </location>
</feature>
<dbReference type="GO" id="GO:0051123">
    <property type="term" value="P:RNA polymerase II preinitiation complex assembly"/>
    <property type="evidence" value="ECO:0007669"/>
    <property type="project" value="TreeGrafter"/>
</dbReference>
<sequence length="761" mass="80578">MNDSGHSSRESAIPDVHRFDQRVTDSDIMNPAQGQQGQPQGQPGAGAQQQQQPPRPPMYQPQQIRSLPLLSEEEKTKYEQGLRGLWNKANSSPAGSPDQNAARMKIIEFSRMLITKIQQRRLNNQQQQQQQQQAQPGQQQPGQQQPGQTPVRPPSIPQQQQQQQRPQPPQAQQAQQPQGQAQGQAAQQQQQQPPAQQPQQQQKKLEQAATSAANAAQGEGAPASASGPASNAAAPANAAPAPAQRLKFPDHILQHMNKLTIRTPMSLAGKSPPEIAKWTEEMRERYGRALWTMENAKGKIAGIDKHIKDRAASPNPLKEEDLRQLNQRKEQQVKLYGEALKWVENFRKSQEALQPNAQQGGQTGASGTAPVTSAQPGAGAPATPANAAPARPQPPNQGAAGTPVNAALEAAKNQQQMSAANRASPANGTPAPQQAQGQPRPTPPNAAQPTQPPPQAQPQAQKTEQAHPPPVNTALASTMAAQAQAQAQASGAQQQGAARVQTPQSSTPVTAAGPTRALSHSAAMSLANQRAAGSTPGSAPVQGQQPGAGTPTSGTGPLNASAVQQQGHPHAHPTQQTGIQAKMPIPKQLPEKATAVPQGVSLGGGVSAGRPTMSQGTGTLGGVMNQPPVARIPAYNHDAEGDHVLSKKKLDELVRQVCGGTGEGQEGNLLAPDVEENILNMADSFVDNVLHSACRNAKERGSKVLEIRDIQLILERTYNIRVPGYSSDELRTVRKVQPSPGWIAKMSAVQAAKVMPGKGEL</sequence>
<evidence type="ECO:0000256" key="5">
    <source>
        <dbReference type="ARBA" id="ARBA00023242"/>
    </source>
</evidence>
<gene>
    <name evidence="8" type="primary">TAF12</name>
    <name evidence="8" type="ORF">O9K51_06837</name>
</gene>
<feature type="compositionally biased region" description="Low complexity" evidence="6">
    <location>
        <begin position="125"/>
        <end position="148"/>
    </location>
</feature>
<dbReference type="InterPro" id="IPR009072">
    <property type="entry name" value="Histone-fold"/>
</dbReference>
<feature type="compositionally biased region" description="Pro residues" evidence="6">
    <location>
        <begin position="440"/>
        <end position="456"/>
    </location>
</feature>
<evidence type="ECO:0000256" key="1">
    <source>
        <dbReference type="ARBA" id="ARBA00004123"/>
    </source>
</evidence>
<dbReference type="EMBL" id="JAQHRD010000005">
    <property type="protein sequence ID" value="KAJ6441043.1"/>
    <property type="molecule type" value="Genomic_DNA"/>
</dbReference>
<dbReference type="GO" id="GO:0000124">
    <property type="term" value="C:SAGA complex"/>
    <property type="evidence" value="ECO:0007669"/>
    <property type="project" value="InterPro"/>
</dbReference>
<evidence type="ECO:0000256" key="6">
    <source>
        <dbReference type="SAM" id="MobiDB-lite"/>
    </source>
</evidence>
<evidence type="ECO:0000256" key="4">
    <source>
        <dbReference type="ARBA" id="ARBA00023163"/>
    </source>
</evidence>
<comment type="caution">
    <text evidence="8">The sequence shown here is derived from an EMBL/GenBank/DDBJ whole genome shotgun (WGS) entry which is preliminary data.</text>
</comment>
<feature type="region of interest" description="Disordered" evidence="6">
    <location>
        <begin position="351"/>
        <end position="577"/>
    </location>
</feature>
<comment type="subcellular location">
    <subcellularLocation>
        <location evidence="1">Nucleus</location>
    </subcellularLocation>
</comment>
<reference evidence="8" key="1">
    <citation type="submission" date="2023-01" db="EMBL/GenBank/DDBJ databases">
        <title>The growth and conidiation of Purpureocillium lavendulum are regulated by nitrogen source and histone H3K14 acetylation.</title>
        <authorList>
            <person name="Tang P."/>
            <person name="Han J."/>
            <person name="Zhang C."/>
            <person name="Tang P."/>
            <person name="Qi F."/>
            <person name="Zhang K."/>
            <person name="Liang L."/>
        </authorList>
    </citation>
    <scope>NUCLEOTIDE SEQUENCE</scope>
    <source>
        <strain evidence="8">YMF1.00683</strain>
    </source>
</reference>
<dbReference type="FunFam" id="1.10.20.10:FF:000037">
    <property type="entry name" value="Transcription initiation factor TFIID subunit 12"/>
    <property type="match status" value="1"/>
</dbReference>
<dbReference type="AlphaFoldDB" id="A0AB34FNI1"/>
<keyword evidence="3" id="KW-0805">Transcription regulation</keyword>
<dbReference type="GO" id="GO:0003677">
    <property type="term" value="F:DNA binding"/>
    <property type="evidence" value="ECO:0007669"/>
    <property type="project" value="TreeGrafter"/>
</dbReference>
<name>A0AB34FNI1_9HYPO</name>
<dbReference type="Proteomes" id="UP001163105">
    <property type="component" value="Unassembled WGS sequence"/>
</dbReference>
<keyword evidence="4" id="KW-0804">Transcription</keyword>
<organism evidence="8 9">
    <name type="scientific">Purpureocillium lavendulum</name>
    <dbReference type="NCBI Taxonomy" id="1247861"/>
    <lineage>
        <taxon>Eukaryota</taxon>
        <taxon>Fungi</taxon>
        <taxon>Dikarya</taxon>
        <taxon>Ascomycota</taxon>
        <taxon>Pezizomycotina</taxon>
        <taxon>Sordariomycetes</taxon>
        <taxon>Hypocreomycetidae</taxon>
        <taxon>Hypocreales</taxon>
        <taxon>Ophiocordycipitaceae</taxon>
        <taxon>Purpureocillium</taxon>
    </lineage>
</organism>
<feature type="compositionally biased region" description="Polar residues" evidence="6">
    <location>
        <begin position="88"/>
        <end position="99"/>
    </location>
</feature>
<feature type="domain" description="Transcription initiation factor TFIID subunit 12" evidence="7">
    <location>
        <begin position="646"/>
        <end position="720"/>
    </location>
</feature>
<dbReference type="PANTHER" id="PTHR12264:SF21">
    <property type="entry name" value="TRANSCRIPTION INITIATION FACTOR TFIID SUBUNIT 12"/>
    <property type="match status" value="1"/>
</dbReference>
<dbReference type="PANTHER" id="PTHR12264">
    <property type="entry name" value="TRANSCRIPTION INITIATION FACTOR TFIID SUBUNIT 12"/>
    <property type="match status" value="1"/>
</dbReference>
<evidence type="ECO:0000256" key="3">
    <source>
        <dbReference type="ARBA" id="ARBA00023015"/>
    </source>
</evidence>
<feature type="compositionally biased region" description="Low complexity" evidence="6">
    <location>
        <begin position="536"/>
        <end position="557"/>
    </location>
</feature>
<dbReference type="SUPFAM" id="SSF47113">
    <property type="entry name" value="Histone-fold"/>
    <property type="match status" value="1"/>
</dbReference>
<protein>
    <submittedName>
        <fullName evidence="8">Histone-fold protein</fullName>
    </submittedName>
</protein>
<feature type="compositionally biased region" description="Low complexity" evidence="6">
    <location>
        <begin position="157"/>
        <end position="242"/>
    </location>
</feature>
<comment type="similarity">
    <text evidence="2">Belongs to the TAF12 family.</text>
</comment>
<dbReference type="GO" id="GO:0017025">
    <property type="term" value="F:TBP-class protein binding"/>
    <property type="evidence" value="ECO:0007669"/>
    <property type="project" value="TreeGrafter"/>
</dbReference>
<feature type="compositionally biased region" description="Low complexity" evidence="6">
    <location>
        <begin position="425"/>
        <end position="439"/>
    </location>
</feature>
<dbReference type="GO" id="GO:0046982">
    <property type="term" value="F:protein heterodimerization activity"/>
    <property type="evidence" value="ECO:0007669"/>
    <property type="project" value="InterPro"/>
</dbReference>
<evidence type="ECO:0000256" key="2">
    <source>
        <dbReference type="ARBA" id="ARBA00007530"/>
    </source>
</evidence>
<feature type="compositionally biased region" description="Low complexity" evidence="6">
    <location>
        <begin position="31"/>
        <end position="52"/>
    </location>
</feature>
<dbReference type="Pfam" id="PF03847">
    <property type="entry name" value="TFIID_20kDa"/>
    <property type="match status" value="1"/>
</dbReference>
<dbReference type="InterPro" id="IPR003228">
    <property type="entry name" value="TFIID_TAF12_dom"/>
</dbReference>
<feature type="region of interest" description="Disordered" evidence="6">
    <location>
        <begin position="1"/>
        <end position="103"/>
    </location>
</feature>
<feature type="compositionally biased region" description="Polar residues" evidence="6">
    <location>
        <begin position="412"/>
        <end position="421"/>
    </location>
</feature>
<evidence type="ECO:0000313" key="9">
    <source>
        <dbReference type="Proteomes" id="UP001163105"/>
    </source>
</evidence>
<keyword evidence="9" id="KW-1185">Reference proteome</keyword>
<dbReference type="InterPro" id="IPR037794">
    <property type="entry name" value="TAF12"/>
</dbReference>
<proteinExistence type="inferred from homology"/>
<feature type="compositionally biased region" description="Polar residues" evidence="6">
    <location>
        <begin position="561"/>
        <end position="577"/>
    </location>
</feature>
<dbReference type="CDD" id="cd07981">
    <property type="entry name" value="HFD_TAF12"/>
    <property type="match status" value="1"/>
</dbReference>
<feature type="compositionally biased region" description="Basic and acidic residues" evidence="6">
    <location>
        <begin position="15"/>
        <end position="25"/>
    </location>
</feature>
<feature type="compositionally biased region" description="Low complexity" evidence="6">
    <location>
        <begin position="480"/>
        <end position="498"/>
    </location>
</feature>
<feature type="region of interest" description="Disordered" evidence="6">
    <location>
        <begin position="118"/>
        <end position="242"/>
    </location>
</feature>
<evidence type="ECO:0000259" key="7">
    <source>
        <dbReference type="Pfam" id="PF03847"/>
    </source>
</evidence>
<keyword evidence="5" id="KW-0539">Nucleus</keyword>
<dbReference type="Gene3D" id="1.10.20.10">
    <property type="entry name" value="Histone, subunit A"/>
    <property type="match status" value="1"/>
</dbReference>
<accession>A0AB34FNI1</accession>
<evidence type="ECO:0000313" key="8">
    <source>
        <dbReference type="EMBL" id="KAJ6441043.1"/>
    </source>
</evidence>